<feature type="non-terminal residue" evidence="3">
    <location>
        <position position="263"/>
    </location>
</feature>
<dbReference type="PROSITE" id="PS00331">
    <property type="entry name" value="MALIC_ENZYMES"/>
    <property type="match status" value="1"/>
</dbReference>
<dbReference type="PANTHER" id="PTHR43237:SF4">
    <property type="entry name" value="NADP-DEPENDENT MALIC ENZYME"/>
    <property type="match status" value="1"/>
</dbReference>
<dbReference type="Gene3D" id="3.40.50.10380">
    <property type="entry name" value="Malic enzyme, N-terminal domain"/>
    <property type="match status" value="1"/>
</dbReference>
<dbReference type="InterPro" id="IPR046346">
    <property type="entry name" value="Aminoacid_DH-like_N_sf"/>
</dbReference>
<dbReference type="Proteomes" id="UP000769766">
    <property type="component" value="Unassembled WGS sequence"/>
</dbReference>
<keyword evidence="1" id="KW-0560">Oxidoreductase</keyword>
<evidence type="ECO:0000259" key="2">
    <source>
        <dbReference type="PROSITE" id="PS51671"/>
    </source>
</evidence>
<dbReference type="PROSITE" id="PS51671">
    <property type="entry name" value="ACT"/>
    <property type="match status" value="1"/>
</dbReference>
<dbReference type="SUPFAM" id="SSF53223">
    <property type="entry name" value="Aminoacid dehydrogenase-like, N-terminal domain"/>
    <property type="match status" value="1"/>
</dbReference>
<reference evidence="3" key="1">
    <citation type="submission" date="2020-07" db="EMBL/GenBank/DDBJ databases">
        <title>Huge and variable diversity of episymbiotic CPR bacteria and DPANN archaea in groundwater ecosystems.</title>
        <authorList>
            <person name="He C.Y."/>
            <person name="Keren R."/>
            <person name="Whittaker M."/>
            <person name="Farag I.F."/>
            <person name="Doudna J."/>
            <person name="Cate J.H.D."/>
            <person name="Banfield J.F."/>
        </authorList>
    </citation>
    <scope>NUCLEOTIDE SEQUENCE</scope>
    <source>
        <strain evidence="3">NC_groundwater_672_Ag_B-0.1um_62_36</strain>
    </source>
</reference>
<organism evidence="3 4">
    <name type="scientific">Tectimicrobiota bacterium</name>
    <dbReference type="NCBI Taxonomy" id="2528274"/>
    <lineage>
        <taxon>Bacteria</taxon>
        <taxon>Pseudomonadati</taxon>
        <taxon>Nitrospinota/Tectimicrobiota group</taxon>
        <taxon>Candidatus Tectimicrobiota</taxon>
    </lineage>
</organism>
<protein>
    <submittedName>
        <fullName evidence="3">NAD-dependent malic enzyme</fullName>
    </submittedName>
</protein>
<gene>
    <name evidence="3" type="ORF">HYY20_09415</name>
</gene>
<dbReference type="SMART" id="SM01274">
    <property type="entry name" value="malic"/>
    <property type="match status" value="1"/>
</dbReference>
<dbReference type="AlphaFoldDB" id="A0A932CPF6"/>
<proteinExistence type="predicted"/>
<dbReference type="GO" id="GO:0004470">
    <property type="term" value="F:malic enzyme activity"/>
    <property type="evidence" value="ECO:0007669"/>
    <property type="project" value="InterPro"/>
</dbReference>
<dbReference type="Pfam" id="PF00390">
    <property type="entry name" value="malic"/>
    <property type="match status" value="2"/>
</dbReference>
<evidence type="ECO:0000313" key="3">
    <source>
        <dbReference type="EMBL" id="MBI2877085.1"/>
    </source>
</evidence>
<dbReference type="GO" id="GO:0016616">
    <property type="term" value="F:oxidoreductase activity, acting on the CH-OH group of donors, NAD or NADP as acceptor"/>
    <property type="evidence" value="ECO:0007669"/>
    <property type="project" value="InterPro"/>
</dbReference>
<dbReference type="InterPro" id="IPR045865">
    <property type="entry name" value="ACT-like_dom_sf"/>
</dbReference>
<dbReference type="InterPro" id="IPR002912">
    <property type="entry name" value="ACT_dom"/>
</dbReference>
<evidence type="ECO:0000256" key="1">
    <source>
        <dbReference type="ARBA" id="ARBA00023002"/>
    </source>
</evidence>
<dbReference type="InterPro" id="IPR037062">
    <property type="entry name" value="Malic_N_dom_sf"/>
</dbReference>
<dbReference type="PANTHER" id="PTHR43237">
    <property type="entry name" value="NADP-DEPENDENT MALIC ENZYME"/>
    <property type="match status" value="1"/>
</dbReference>
<accession>A0A932CPF6</accession>
<dbReference type="EMBL" id="JACPRF010000283">
    <property type="protein sequence ID" value="MBI2877085.1"/>
    <property type="molecule type" value="Genomic_DNA"/>
</dbReference>
<feature type="domain" description="ACT" evidence="2">
    <location>
        <begin position="10"/>
        <end position="84"/>
    </location>
</feature>
<name>A0A932CPF6_UNCTE</name>
<dbReference type="InterPro" id="IPR051674">
    <property type="entry name" value="Malate_Decarboxylase"/>
</dbReference>
<sequence>MEEHKRLSRTIRCKNTNIPGVLGELTGTIGALGVSIGDIKTVEYGRYFVIRDVDIMVDDEESLEEVLEAISRLKNVSIQEVRDEVLEAHRDGKIAMRSTHPVTTVTDLRKVYTPGVANVCLRILQDPTQADHYTSIPRMVAIVTDGSRVLGLGNIGPRAAMPVMEGKAALLCQLVGLSGVPILLNTPDPDKIVEAVIHISPTFGAIQLEDIATPRCFEIEERLIELLEIPVMHDDQHGTAVVVLAAILNACKCAQLDLSQCMV</sequence>
<evidence type="ECO:0000313" key="4">
    <source>
        <dbReference type="Proteomes" id="UP000769766"/>
    </source>
</evidence>
<comment type="caution">
    <text evidence="3">The sequence shown here is derived from an EMBL/GenBank/DDBJ whole genome shotgun (WGS) entry which is preliminary data.</text>
</comment>
<dbReference type="InterPro" id="IPR015884">
    <property type="entry name" value="Malic_enzyme_CS"/>
</dbReference>
<dbReference type="SUPFAM" id="SSF55021">
    <property type="entry name" value="ACT-like"/>
    <property type="match status" value="1"/>
</dbReference>
<dbReference type="InterPro" id="IPR012301">
    <property type="entry name" value="Malic_N_dom"/>
</dbReference>